<dbReference type="PRINTS" id="PR00702">
    <property type="entry name" value="ACRIFLAVINRP"/>
</dbReference>
<dbReference type="EMBL" id="PTIZ01000006">
    <property type="protein sequence ID" value="PPK75342.1"/>
    <property type="molecule type" value="Genomic_DNA"/>
</dbReference>
<gene>
    <name evidence="2" type="ORF">B0F87_106190</name>
</gene>
<evidence type="ECO:0000313" key="2">
    <source>
        <dbReference type="EMBL" id="PPK75342.1"/>
    </source>
</evidence>
<organism evidence="2 3">
    <name type="scientific">Methylobacter tundripaludum</name>
    <dbReference type="NCBI Taxonomy" id="173365"/>
    <lineage>
        <taxon>Bacteria</taxon>
        <taxon>Pseudomonadati</taxon>
        <taxon>Pseudomonadota</taxon>
        <taxon>Gammaproteobacteria</taxon>
        <taxon>Methylococcales</taxon>
        <taxon>Methylococcaceae</taxon>
        <taxon>Methylobacter</taxon>
    </lineage>
</organism>
<dbReference type="Gene3D" id="3.30.70.1320">
    <property type="entry name" value="Multidrug efflux transporter AcrB pore domain like"/>
    <property type="match status" value="1"/>
</dbReference>
<feature type="transmembrane region" description="Helical" evidence="1">
    <location>
        <begin position="527"/>
        <end position="549"/>
    </location>
</feature>
<keyword evidence="1" id="KW-0812">Transmembrane</keyword>
<dbReference type="Proteomes" id="UP000240010">
    <property type="component" value="Unassembled WGS sequence"/>
</dbReference>
<dbReference type="SUPFAM" id="SSF82866">
    <property type="entry name" value="Multidrug efflux transporter AcrB transmembrane domain"/>
    <property type="match status" value="2"/>
</dbReference>
<sequence>MLKRFYQNHVLANLTYALVVLLGLFAYQSLAREEFPDVNQNFMSVWIAVPGLSAEDIEQRVTLPFEQLLHARLADVKMISSTTGAGFSATLLRFNSLDRATFEKRGAELRREVQAAYATIFPKEATIYWVWGDTGSVTRSVGTVLVQGGGDPERFKVTIREVKRELERISGIEKLDYFGYSESEIHIAFHPEQLEGLGLSPLDIADTVSVYLRDEAAGPVALGDKEWLVRVVGSSNLPARLAELSIVGAHGVVKLGDIAEIVRGDNNFKPLPRSDGLPTALFSLYKKNAVDAFEVIKQVQHFIDARNAESDRTGVKLLLAEDETIRTRTAIAIMEHKAWWGLLLVLIMTWVFLGSRLAALCTLAVPFALGGTFLMLQAAGMTLNTSVLLGVMIALGMLVDYAVVVVEAIAYRIRQGMAALDAALDALREVGTPVISSFLTTIAAFLPLALLPGFLGGIMRVVPIAVTAALLAALIEALWMLPAHITALGPVLASPSRFQATRTQASRWLQVRYTRLLLSCLRHPGRAFFPALLAFSIAGAALTWGWVIVDFFPKEPTRSFSVLVKFPPGTKSDSTLPVFDEIEARIRTSLTADELHTIVALPPEELRVYLTPNGRKLPEVLALIEPSLQQIIGPSEVSIDRQSSGGPQGAPIKAKLTGSDFIALRSAAEALQAAISKHPVFSNLHSDYLGGAPQLDLRLNGEAIQRSGVAPETVLRTIKLLVRGEVVSGYREGADSIGVRVMSKVAPFQDLNALLRQTVSRPGGGAVPLVDLVEAERREGPQMIHHYNYRRVITLEANLDAKQMNVRDANDWIAKQWQTLSSAHPEVKLDLTGEIEDIEESLGGLRHLAFLGLGLIFLILGAQYRSYLQPALILLKVPMAFAGIILGLLLSREPVSLYTLYGGVALAGITVNSAILLFSAANDRVESGMSIVHATFYAARRRLTPILITSLATMAGLFPLAVAGDEASSLWRPVATAIVWGLGFSTLLTLFVVPLIYRLAIGWAQKSTGKSA</sequence>
<feature type="transmembrane region" description="Helical" evidence="1">
    <location>
        <begin position="461"/>
        <end position="481"/>
    </location>
</feature>
<dbReference type="Gene3D" id="3.30.70.1430">
    <property type="entry name" value="Multidrug efflux transporter AcrB pore domain"/>
    <property type="match status" value="2"/>
</dbReference>
<feature type="transmembrane region" description="Helical" evidence="1">
    <location>
        <begin position="338"/>
        <end position="353"/>
    </location>
</feature>
<dbReference type="GO" id="GO:0042910">
    <property type="term" value="F:xenobiotic transmembrane transporter activity"/>
    <property type="evidence" value="ECO:0007669"/>
    <property type="project" value="TreeGrafter"/>
</dbReference>
<dbReference type="PANTHER" id="PTHR32063">
    <property type="match status" value="1"/>
</dbReference>
<dbReference type="InterPro" id="IPR027463">
    <property type="entry name" value="AcrB_DN_DC_subdom"/>
</dbReference>
<keyword evidence="1" id="KW-0472">Membrane</keyword>
<dbReference type="GO" id="GO:0005886">
    <property type="term" value="C:plasma membrane"/>
    <property type="evidence" value="ECO:0007669"/>
    <property type="project" value="TreeGrafter"/>
</dbReference>
<reference evidence="2 3" key="1">
    <citation type="submission" date="2018-02" db="EMBL/GenBank/DDBJ databases">
        <title>Subsurface microbial communities from deep shales in Ohio and West Virginia, USA.</title>
        <authorList>
            <person name="Wrighton K."/>
        </authorList>
    </citation>
    <scope>NUCLEOTIDE SEQUENCE [LARGE SCALE GENOMIC DNA]</scope>
    <source>
        <strain evidence="2 3">OWC-DMM</strain>
    </source>
</reference>
<feature type="transmembrane region" description="Helical" evidence="1">
    <location>
        <begin position="897"/>
        <end position="922"/>
    </location>
</feature>
<feature type="transmembrane region" description="Helical" evidence="1">
    <location>
        <begin position="943"/>
        <end position="962"/>
    </location>
</feature>
<dbReference type="RefSeq" id="WP_104429197.1">
    <property type="nucleotide sequence ID" value="NZ_PTIZ01000006.1"/>
</dbReference>
<feature type="transmembrane region" description="Helical" evidence="1">
    <location>
        <begin position="845"/>
        <end position="864"/>
    </location>
</feature>
<dbReference type="Gene3D" id="3.30.70.1440">
    <property type="entry name" value="Multidrug efflux transporter AcrB pore domain"/>
    <property type="match status" value="1"/>
</dbReference>
<protein>
    <submittedName>
        <fullName evidence="2">Multidrug efflux pump subunit AcrB</fullName>
    </submittedName>
</protein>
<feature type="transmembrane region" description="Helical" evidence="1">
    <location>
        <begin position="360"/>
        <end position="381"/>
    </location>
</feature>
<dbReference type="Pfam" id="PF00873">
    <property type="entry name" value="ACR_tran"/>
    <property type="match status" value="1"/>
</dbReference>
<evidence type="ECO:0000313" key="3">
    <source>
        <dbReference type="Proteomes" id="UP000240010"/>
    </source>
</evidence>
<evidence type="ECO:0000256" key="1">
    <source>
        <dbReference type="SAM" id="Phobius"/>
    </source>
</evidence>
<dbReference type="AlphaFoldDB" id="A0A2S6HD16"/>
<feature type="transmembrane region" description="Helical" evidence="1">
    <location>
        <begin position="434"/>
        <end position="455"/>
    </location>
</feature>
<feature type="transmembrane region" description="Helical" evidence="1">
    <location>
        <begin position="974"/>
        <end position="997"/>
    </location>
</feature>
<dbReference type="InterPro" id="IPR001036">
    <property type="entry name" value="Acrflvin-R"/>
</dbReference>
<dbReference type="Gene3D" id="3.30.2090.10">
    <property type="entry name" value="Multidrug efflux transporter AcrB TolC docking domain, DN and DC subdomains"/>
    <property type="match status" value="2"/>
</dbReference>
<keyword evidence="1" id="KW-1133">Transmembrane helix</keyword>
<proteinExistence type="predicted"/>
<dbReference type="Gene3D" id="1.20.1640.10">
    <property type="entry name" value="Multidrug efflux transporter AcrB transmembrane domain"/>
    <property type="match status" value="2"/>
</dbReference>
<feature type="transmembrane region" description="Helical" evidence="1">
    <location>
        <begin position="387"/>
        <end position="413"/>
    </location>
</feature>
<dbReference type="SUPFAM" id="SSF82714">
    <property type="entry name" value="Multidrug efflux transporter AcrB TolC docking domain, DN and DC subdomains"/>
    <property type="match status" value="2"/>
</dbReference>
<feature type="transmembrane region" description="Helical" evidence="1">
    <location>
        <begin position="871"/>
        <end position="891"/>
    </location>
</feature>
<dbReference type="SUPFAM" id="SSF82693">
    <property type="entry name" value="Multidrug efflux transporter AcrB pore domain, PN1, PN2, PC1 and PC2 subdomains"/>
    <property type="match status" value="1"/>
</dbReference>
<dbReference type="PANTHER" id="PTHR32063:SF33">
    <property type="entry name" value="RND SUPERFAMILY EFFLUX PUMP PERMEASE COMPONENT"/>
    <property type="match status" value="1"/>
</dbReference>
<accession>A0A2S6HD16</accession>
<name>A0A2S6HD16_9GAMM</name>
<comment type="caution">
    <text evidence="2">The sequence shown here is derived from an EMBL/GenBank/DDBJ whole genome shotgun (WGS) entry which is preliminary data.</text>
</comment>